<dbReference type="InterPro" id="IPR021516">
    <property type="entry name" value="DUF3179"/>
</dbReference>
<gene>
    <name evidence="1" type="ORF">MNBD_ALPHA08-23</name>
</gene>
<dbReference type="EMBL" id="UOEC01000116">
    <property type="protein sequence ID" value="VAV94284.1"/>
    <property type="molecule type" value="Genomic_DNA"/>
</dbReference>
<dbReference type="Pfam" id="PF11376">
    <property type="entry name" value="DUF3179"/>
    <property type="match status" value="1"/>
</dbReference>
<evidence type="ECO:0008006" key="2">
    <source>
        <dbReference type="Google" id="ProtNLM"/>
    </source>
</evidence>
<reference evidence="1" key="1">
    <citation type="submission" date="2018-06" db="EMBL/GenBank/DDBJ databases">
        <authorList>
            <person name="Zhirakovskaya E."/>
        </authorList>
    </citation>
    <scope>NUCLEOTIDE SEQUENCE</scope>
</reference>
<sequence length="461" mass="51666">MSKLFKTLTTLSLLFIVYLAPVNAQVNIKELDDKAIAAFSENVVFGGQLEREVALDALVRRGQLDVAATLVLALRYSGKVSIAAALSTLAGKKLPTWNKAMLWQEANPEIVPHKSYRDLKLEVLRRIDPNFMRFLGKERSDQTRMKIRLEEIAWGGVVVDGIPSLDSPKLITADEADYMKDDDLIFGVEINGDARAYPLRIMGWHEMFNETIGGVPVALAYCTLCGSGILFETLVEGRSKPLVFGSSGFLYRSNKLMFDRETDSLWNQFTGEPVSGPLVDSGIKLKILPVLITSWEQWKAKNPKTRILSLTTGYRRNYDSGNVYKEYFASPDLMFPAIVRDESKLKRKDYVFGIRDFAVSKAWPISAFKKTRVINDAIGGKNLVLVGNAATRSVRAYQRQGQTFEWSEGTEQLRDGNTLWKISENALTAPDGSTLSRVPGHIAYWFAWDSYLGTDSELYAN</sequence>
<protein>
    <recommendedName>
        <fullName evidence="2">DUF3179 domain-containing protein</fullName>
    </recommendedName>
</protein>
<dbReference type="AlphaFoldDB" id="A0A3B0RL73"/>
<evidence type="ECO:0000313" key="1">
    <source>
        <dbReference type="EMBL" id="VAV94284.1"/>
    </source>
</evidence>
<organism evidence="1">
    <name type="scientific">hydrothermal vent metagenome</name>
    <dbReference type="NCBI Taxonomy" id="652676"/>
    <lineage>
        <taxon>unclassified sequences</taxon>
        <taxon>metagenomes</taxon>
        <taxon>ecological metagenomes</taxon>
    </lineage>
</organism>
<accession>A0A3B0RL73</accession>
<proteinExistence type="predicted"/>
<name>A0A3B0RL73_9ZZZZ</name>